<dbReference type="AlphaFoldDB" id="A0A238XP36"/>
<gene>
    <name evidence="1" type="ORF">SAMN04488111_1968</name>
</gene>
<dbReference type="Pfam" id="PF02482">
    <property type="entry name" value="Ribosomal_S30AE"/>
    <property type="match status" value="1"/>
</dbReference>
<dbReference type="OrthoDB" id="9808702at2"/>
<accession>A0A238XP36</accession>
<evidence type="ECO:0000313" key="1">
    <source>
        <dbReference type="EMBL" id="SNR60348.1"/>
    </source>
</evidence>
<dbReference type="Proteomes" id="UP000198412">
    <property type="component" value="Unassembled WGS sequence"/>
</dbReference>
<dbReference type="InterPro" id="IPR036567">
    <property type="entry name" value="RHF-like"/>
</dbReference>
<dbReference type="Gene3D" id="3.30.160.100">
    <property type="entry name" value="Ribosome hibernation promotion factor-like"/>
    <property type="match status" value="1"/>
</dbReference>
<dbReference type="SUPFAM" id="SSF69754">
    <property type="entry name" value="Ribosome binding protein Y (YfiA homologue)"/>
    <property type="match status" value="1"/>
</dbReference>
<name>A0A238XP36_9FLAO</name>
<keyword evidence="2" id="KW-1185">Reference proteome</keyword>
<protein>
    <submittedName>
        <fullName evidence="1">Putative sigma-54 modulation protein</fullName>
    </submittedName>
</protein>
<dbReference type="InterPro" id="IPR003489">
    <property type="entry name" value="RHF/RaiA"/>
</dbReference>
<dbReference type="EMBL" id="FZNX01000003">
    <property type="protein sequence ID" value="SNR60348.1"/>
    <property type="molecule type" value="Genomic_DNA"/>
</dbReference>
<dbReference type="RefSeq" id="WP_089378268.1">
    <property type="nucleotide sequence ID" value="NZ_FZNX01000003.1"/>
</dbReference>
<reference evidence="2" key="1">
    <citation type="submission" date="2017-06" db="EMBL/GenBank/DDBJ databases">
        <authorList>
            <person name="Varghese N."/>
            <person name="Submissions S."/>
        </authorList>
    </citation>
    <scope>NUCLEOTIDE SEQUENCE [LARGE SCALE GENOMIC DNA]</scope>
    <source>
        <strain evidence="2">DSM 27993</strain>
    </source>
</reference>
<organism evidence="1 2">
    <name type="scientific">Lutibacter flavus</name>
    <dbReference type="NCBI Taxonomy" id="691689"/>
    <lineage>
        <taxon>Bacteria</taxon>
        <taxon>Pseudomonadati</taxon>
        <taxon>Bacteroidota</taxon>
        <taxon>Flavobacteriia</taxon>
        <taxon>Flavobacteriales</taxon>
        <taxon>Flavobacteriaceae</taxon>
        <taxon>Lutibacter</taxon>
    </lineage>
</organism>
<evidence type="ECO:0000313" key="2">
    <source>
        <dbReference type="Proteomes" id="UP000198412"/>
    </source>
</evidence>
<proteinExistence type="predicted"/>
<sequence length="99" mass="11407">MKVHVQSVNFNADKSLIEFIEKKVGSLEKFYDKIVDAEVFLKVQQTSEKENKTVDVKLNISGNDFVVKKQCKTFEEGAMLAVDSLKRKLKQIKEKVRTK</sequence>